<protein>
    <submittedName>
        <fullName evidence="2">Gag-pol polyprotein</fullName>
    </submittedName>
</protein>
<dbReference type="EMBL" id="BQNB010017688">
    <property type="protein sequence ID" value="GJT66139.1"/>
    <property type="molecule type" value="Genomic_DNA"/>
</dbReference>
<reference evidence="2" key="1">
    <citation type="journal article" date="2022" name="Int. J. Mol. Sci.">
        <title>Draft Genome of Tanacetum Coccineum: Genomic Comparison of Closely Related Tanacetum-Family Plants.</title>
        <authorList>
            <person name="Yamashiro T."/>
            <person name="Shiraishi A."/>
            <person name="Nakayama K."/>
            <person name="Satake H."/>
        </authorList>
    </citation>
    <scope>NUCLEOTIDE SEQUENCE</scope>
</reference>
<dbReference type="Pfam" id="PF25597">
    <property type="entry name" value="SH3_retrovirus"/>
    <property type="match status" value="1"/>
</dbReference>
<sequence length="215" mass="24409">MKEKGDPCIFMGYATQLKGYRVYNKRKRLIVETIHINFDELKEVMMADQNSSGLAPQRQMALEQNNHNNEPSSSTLVPDVAPSANISDPSLQELELLFSPMYEEYFNGGNHGVSKSSVIFDLQQQDASPTLNVQPTLEPSTLTTNFNAEDNINNPEMCMFALIMSKDEPKNINEAMADHVWIKAMQEELYQFDILAIWELIDKPFGKSTIGLKWL</sequence>
<dbReference type="InterPro" id="IPR057670">
    <property type="entry name" value="SH3_retrovirus"/>
</dbReference>
<gene>
    <name evidence="2" type="ORF">Tco_1017619</name>
</gene>
<feature type="domain" description="Retroviral polymerase SH3-like" evidence="1">
    <location>
        <begin position="3"/>
        <end position="43"/>
    </location>
</feature>
<name>A0ABQ5FT31_9ASTR</name>
<evidence type="ECO:0000313" key="2">
    <source>
        <dbReference type="EMBL" id="GJT66139.1"/>
    </source>
</evidence>
<evidence type="ECO:0000259" key="1">
    <source>
        <dbReference type="Pfam" id="PF25597"/>
    </source>
</evidence>
<dbReference type="Proteomes" id="UP001151760">
    <property type="component" value="Unassembled WGS sequence"/>
</dbReference>
<organism evidence="2 3">
    <name type="scientific">Tanacetum coccineum</name>
    <dbReference type="NCBI Taxonomy" id="301880"/>
    <lineage>
        <taxon>Eukaryota</taxon>
        <taxon>Viridiplantae</taxon>
        <taxon>Streptophyta</taxon>
        <taxon>Embryophyta</taxon>
        <taxon>Tracheophyta</taxon>
        <taxon>Spermatophyta</taxon>
        <taxon>Magnoliopsida</taxon>
        <taxon>eudicotyledons</taxon>
        <taxon>Gunneridae</taxon>
        <taxon>Pentapetalae</taxon>
        <taxon>asterids</taxon>
        <taxon>campanulids</taxon>
        <taxon>Asterales</taxon>
        <taxon>Asteraceae</taxon>
        <taxon>Asteroideae</taxon>
        <taxon>Anthemideae</taxon>
        <taxon>Anthemidinae</taxon>
        <taxon>Tanacetum</taxon>
    </lineage>
</organism>
<proteinExistence type="predicted"/>
<accession>A0ABQ5FT31</accession>
<reference evidence="2" key="2">
    <citation type="submission" date="2022-01" db="EMBL/GenBank/DDBJ databases">
        <authorList>
            <person name="Yamashiro T."/>
            <person name="Shiraishi A."/>
            <person name="Satake H."/>
            <person name="Nakayama K."/>
        </authorList>
    </citation>
    <scope>NUCLEOTIDE SEQUENCE</scope>
</reference>
<comment type="caution">
    <text evidence="2">The sequence shown here is derived from an EMBL/GenBank/DDBJ whole genome shotgun (WGS) entry which is preliminary data.</text>
</comment>
<evidence type="ECO:0000313" key="3">
    <source>
        <dbReference type="Proteomes" id="UP001151760"/>
    </source>
</evidence>
<keyword evidence="3" id="KW-1185">Reference proteome</keyword>